<dbReference type="PANTHER" id="PTHR40758">
    <property type="entry name" value="CONSERVED PROTEIN"/>
    <property type="match status" value="1"/>
</dbReference>
<dbReference type="PANTHER" id="PTHR40758:SF1">
    <property type="entry name" value="CONSERVED PROTEIN"/>
    <property type="match status" value="1"/>
</dbReference>
<proteinExistence type="predicted"/>
<dbReference type="EMBL" id="JXUW01000033">
    <property type="protein sequence ID" value="KJE75639.1"/>
    <property type="molecule type" value="Genomic_DNA"/>
</dbReference>
<feature type="domain" description="Mycothiol-dependent maleylpyruvate isomerase metal-binding" evidence="2">
    <location>
        <begin position="27"/>
        <end position="128"/>
    </location>
</feature>
<dbReference type="InterPro" id="IPR034660">
    <property type="entry name" value="DinB/YfiT-like"/>
</dbReference>
<evidence type="ECO:0000313" key="3">
    <source>
        <dbReference type="EMBL" id="KJE75639.1"/>
    </source>
</evidence>
<dbReference type="NCBIfam" id="TIGR03083">
    <property type="entry name" value="maleylpyruvate isomerase family mycothiol-dependent enzyme"/>
    <property type="match status" value="1"/>
</dbReference>
<dbReference type="InterPro" id="IPR017517">
    <property type="entry name" value="Maleyloyr_isom"/>
</dbReference>
<evidence type="ECO:0000313" key="4">
    <source>
        <dbReference type="Proteomes" id="UP000032336"/>
    </source>
</evidence>
<dbReference type="SUPFAM" id="SSF109854">
    <property type="entry name" value="DinB/YfiT-like putative metalloenzymes"/>
    <property type="match status" value="1"/>
</dbReference>
<reference evidence="3 4" key="1">
    <citation type="submission" date="2015-01" db="EMBL/GenBank/DDBJ databases">
        <title>Draft genome of the acidophilic iron oxidizer Ferrimicrobium acidiphilum strain T23.</title>
        <authorList>
            <person name="Poehlein A."/>
            <person name="Eisen S."/>
            <person name="Schloemann M."/>
            <person name="Johnson B.D."/>
            <person name="Daniel R."/>
            <person name="Muehling M."/>
        </authorList>
    </citation>
    <scope>NUCLEOTIDE SEQUENCE [LARGE SCALE GENOMIC DNA]</scope>
    <source>
        <strain evidence="3 4">T23</strain>
    </source>
</reference>
<organism evidence="3 4">
    <name type="scientific">Ferrimicrobium acidiphilum DSM 19497</name>
    <dbReference type="NCBI Taxonomy" id="1121877"/>
    <lineage>
        <taxon>Bacteria</taxon>
        <taxon>Bacillati</taxon>
        <taxon>Actinomycetota</taxon>
        <taxon>Acidimicrobiia</taxon>
        <taxon>Acidimicrobiales</taxon>
        <taxon>Acidimicrobiaceae</taxon>
        <taxon>Ferrimicrobium</taxon>
    </lineage>
</organism>
<dbReference type="GO" id="GO:0046872">
    <property type="term" value="F:metal ion binding"/>
    <property type="evidence" value="ECO:0007669"/>
    <property type="project" value="InterPro"/>
</dbReference>
<evidence type="ECO:0000259" key="2">
    <source>
        <dbReference type="Pfam" id="PF11716"/>
    </source>
</evidence>
<evidence type="ECO:0008006" key="5">
    <source>
        <dbReference type="Google" id="ProtNLM"/>
    </source>
</evidence>
<dbReference type="Proteomes" id="UP000032336">
    <property type="component" value="Unassembled WGS sequence"/>
</dbReference>
<gene>
    <name evidence="3" type="ORF">FEAC_25990</name>
</gene>
<comment type="caution">
    <text evidence="3">The sequence shown here is derived from an EMBL/GenBank/DDBJ whole genome shotgun (WGS) entry which is preliminary data.</text>
</comment>
<dbReference type="Pfam" id="PF11716">
    <property type="entry name" value="MDMPI_N"/>
    <property type="match status" value="1"/>
</dbReference>
<dbReference type="RefSeq" id="WP_035391344.1">
    <property type="nucleotide sequence ID" value="NZ_JQKF01000043.1"/>
</dbReference>
<dbReference type="InterPro" id="IPR024344">
    <property type="entry name" value="MDMPI_metal-binding"/>
</dbReference>
<name>A0A0D8FRP5_9ACTN</name>
<dbReference type="Pfam" id="PF07398">
    <property type="entry name" value="MDMPI_C"/>
    <property type="match status" value="1"/>
</dbReference>
<feature type="domain" description="MDMPI C-terminal" evidence="1">
    <location>
        <begin position="147"/>
        <end position="238"/>
    </location>
</feature>
<dbReference type="GeneID" id="78373613"/>
<sequence>MDDDRLITIDTLMNSIEQRAVQLPGADPVPTCPEWDVNALINHLAIVLSRMRIRIETNADPDPDAMPSTPPNGMTAPEWLSLSYRELKTTFLNHEPEDPAWNWTGENQIVGWYIRRLAHELAIHLIDLDAASPSSTPPEELGIDAALAADGLDELLTVFLPTRSPRSTHPMEHHVLALTPTESPGQPWYVELNGLEISAGHDERPADATIKGSSVALYLFGWNRPAEGLTTTGDSTAIQDFSSIPR</sequence>
<protein>
    <recommendedName>
        <fullName evidence="5">Mycothiol-dependent maleylpyruvate isomerase metal-binding domain-containing protein</fullName>
    </recommendedName>
</protein>
<dbReference type="STRING" id="1121877.FEAC_25990"/>
<dbReference type="OrthoDB" id="3671213at2"/>
<dbReference type="AlphaFoldDB" id="A0A0D8FRP5"/>
<evidence type="ECO:0000259" key="1">
    <source>
        <dbReference type="Pfam" id="PF07398"/>
    </source>
</evidence>
<accession>A0A0D8FRP5</accession>
<dbReference type="GO" id="GO:0005886">
    <property type="term" value="C:plasma membrane"/>
    <property type="evidence" value="ECO:0007669"/>
    <property type="project" value="TreeGrafter"/>
</dbReference>
<keyword evidence="4" id="KW-1185">Reference proteome</keyword>
<dbReference type="InterPro" id="IPR010872">
    <property type="entry name" value="MDMPI_C-term_domain"/>
</dbReference>
<dbReference type="eggNOG" id="COG3550">
    <property type="taxonomic scope" value="Bacteria"/>
</dbReference>